<evidence type="ECO:0000313" key="2">
    <source>
        <dbReference type="EMBL" id="MBC8610232.1"/>
    </source>
</evidence>
<dbReference type="PANTHER" id="PTHR42951:SF22">
    <property type="entry name" value="METALLO BETA-LACTAMASE SUPERFAMILY LIPOPROTEIN"/>
    <property type="match status" value="1"/>
</dbReference>
<dbReference type="SUPFAM" id="SSF56281">
    <property type="entry name" value="Metallo-hydrolase/oxidoreductase"/>
    <property type="match status" value="1"/>
</dbReference>
<dbReference type="InterPro" id="IPR050855">
    <property type="entry name" value="NDM-1-like"/>
</dbReference>
<dbReference type="Gene3D" id="3.60.15.10">
    <property type="entry name" value="Ribonuclease Z/Hydroxyacylglutathione hydrolase-like"/>
    <property type="match status" value="1"/>
</dbReference>
<dbReference type="PANTHER" id="PTHR42951">
    <property type="entry name" value="METALLO-BETA-LACTAMASE DOMAIN-CONTAINING"/>
    <property type="match status" value="1"/>
</dbReference>
<dbReference type="InterPro" id="IPR036866">
    <property type="entry name" value="RibonucZ/Hydroxyglut_hydro"/>
</dbReference>
<gene>
    <name evidence="2" type="ORF">H8702_03715</name>
</gene>
<sequence>MELYQAKQINDHTYIIGEDYGTRANTTMALVIGKKRAALIDTGAGIADLSKFVKRFTELPVVVLTTHLHADHAGGNPFFEEIYVSEEDVFLMPESMGMDFRMNYIRQCLGEDNPRKAEIERTVNRILSFPYHPLSDGDQIDLGGVSLKTVALPGHTPGSMMFFDETTHTLFSGDAVNTTPWLFLPYSAPLCVYLKNLKRLRPLFAETEHIYCGHDMNDIGTDVPEALMLACEDVLNGERGRPVRTFAGEAYQYRRGKIRLFFRPDNLVSGGRS</sequence>
<dbReference type="EMBL" id="JACRTL010000001">
    <property type="protein sequence ID" value="MBC8610232.1"/>
    <property type="molecule type" value="Genomic_DNA"/>
</dbReference>
<evidence type="ECO:0000259" key="1">
    <source>
        <dbReference type="SMART" id="SM00849"/>
    </source>
</evidence>
<dbReference type="Pfam" id="PF00753">
    <property type="entry name" value="Lactamase_B"/>
    <property type="match status" value="1"/>
</dbReference>
<comment type="caution">
    <text evidence="2">The sequence shown here is derived from an EMBL/GenBank/DDBJ whole genome shotgun (WGS) entry which is preliminary data.</text>
</comment>
<evidence type="ECO:0000313" key="3">
    <source>
        <dbReference type="Proteomes" id="UP000632659"/>
    </source>
</evidence>
<dbReference type="AlphaFoldDB" id="A0A8J6PDN8"/>
<accession>A0A8J6PDN8</accession>
<dbReference type="InterPro" id="IPR001279">
    <property type="entry name" value="Metallo-B-lactamas"/>
</dbReference>
<reference evidence="2" key="1">
    <citation type="submission" date="2020-08" db="EMBL/GenBank/DDBJ databases">
        <title>Genome public.</title>
        <authorList>
            <person name="Liu C."/>
            <person name="Sun Q."/>
        </authorList>
    </citation>
    <scope>NUCLEOTIDE SEQUENCE</scope>
    <source>
        <strain evidence="2">NSJ-15</strain>
    </source>
</reference>
<dbReference type="SMART" id="SM00849">
    <property type="entry name" value="Lactamase_B"/>
    <property type="match status" value="1"/>
</dbReference>
<dbReference type="Proteomes" id="UP000632659">
    <property type="component" value="Unassembled WGS sequence"/>
</dbReference>
<protein>
    <submittedName>
        <fullName evidence="2">MBL fold metallo-hydrolase</fullName>
    </submittedName>
</protein>
<name>A0A8J6PDN8_9FIRM</name>
<organism evidence="2 3">
    <name type="scientific">Massiliimalia timonensis</name>
    <dbReference type="NCBI Taxonomy" id="1987501"/>
    <lineage>
        <taxon>Bacteria</taxon>
        <taxon>Bacillati</taxon>
        <taxon>Bacillota</taxon>
        <taxon>Clostridia</taxon>
        <taxon>Eubacteriales</taxon>
        <taxon>Oscillospiraceae</taxon>
        <taxon>Massiliimalia</taxon>
    </lineage>
</organism>
<proteinExistence type="predicted"/>
<feature type="domain" description="Metallo-beta-lactamase" evidence="1">
    <location>
        <begin position="25"/>
        <end position="214"/>
    </location>
</feature>
<dbReference type="RefSeq" id="WP_187536249.1">
    <property type="nucleotide sequence ID" value="NZ_JACRTL010000001.1"/>
</dbReference>
<keyword evidence="3" id="KW-1185">Reference proteome</keyword>